<feature type="region of interest" description="Disordered" evidence="1">
    <location>
        <begin position="1"/>
        <end position="31"/>
    </location>
</feature>
<evidence type="ECO:0000313" key="3">
    <source>
        <dbReference type="Proteomes" id="UP001220022"/>
    </source>
</evidence>
<protein>
    <submittedName>
        <fullName evidence="2">Uncharacterized protein</fullName>
    </submittedName>
</protein>
<evidence type="ECO:0000256" key="1">
    <source>
        <dbReference type="SAM" id="MobiDB-lite"/>
    </source>
</evidence>
<organism evidence="2 3">
    <name type="scientific">Streptantibioticus ferralitis</name>
    <dbReference type="NCBI Taxonomy" id="236510"/>
    <lineage>
        <taxon>Bacteria</taxon>
        <taxon>Bacillati</taxon>
        <taxon>Actinomycetota</taxon>
        <taxon>Actinomycetes</taxon>
        <taxon>Kitasatosporales</taxon>
        <taxon>Streptomycetaceae</taxon>
        <taxon>Streptantibioticus</taxon>
    </lineage>
</organism>
<accession>A0ABT5YY64</accession>
<reference evidence="2 3" key="1">
    <citation type="submission" date="2023-03" db="EMBL/GenBank/DDBJ databases">
        <title>Draft genome sequence of type strain Streptomyces ferralitis JCM 14344.</title>
        <authorList>
            <person name="Klaysubun C."/>
            <person name="Duangmal K."/>
        </authorList>
    </citation>
    <scope>NUCLEOTIDE SEQUENCE [LARGE SCALE GENOMIC DNA]</scope>
    <source>
        <strain evidence="2 3">JCM 14344</strain>
    </source>
</reference>
<dbReference type="Proteomes" id="UP001220022">
    <property type="component" value="Unassembled WGS sequence"/>
</dbReference>
<keyword evidence="3" id="KW-1185">Reference proteome</keyword>
<sequence length="110" mass="12429">MHTYDTFSRVPYQSQIPPMRSPHDSVTSSGTPIYDALYSEYRRMFRALPGDRTGEEELQFGDGRPWPQHEQRAVAQSYGLYRGQLPAALPPGQSNPAGAIAPYDNRMRGR</sequence>
<proteinExistence type="predicted"/>
<gene>
    <name evidence="2" type="ORF">P2L57_12565</name>
</gene>
<evidence type="ECO:0000313" key="2">
    <source>
        <dbReference type="EMBL" id="MDF2256536.1"/>
    </source>
</evidence>
<name>A0ABT5YY64_9ACTN</name>
<feature type="region of interest" description="Disordered" evidence="1">
    <location>
        <begin position="85"/>
        <end position="110"/>
    </location>
</feature>
<comment type="caution">
    <text evidence="2">The sequence shown here is derived from an EMBL/GenBank/DDBJ whole genome shotgun (WGS) entry which is preliminary data.</text>
</comment>
<dbReference type="EMBL" id="JARHTQ010000006">
    <property type="protein sequence ID" value="MDF2256536.1"/>
    <property type="molecule type" value="Genomic_DNA"/>
</dbReference>
<dbReference type="RefSeq" id="WP_275812826.1">
    <property type="nucleotide sequence ID" value="NZ_BAAANM010000004.1"/>
</dbReference>